<keyword evidence="2 3" id="KW-0012">Acyltransferase</keyword>
<evidence type="ECO:0000259" key="5">
    <source>
        <dbReference type="Pfam" id="PF06021"/>
    </source>
</evidence>
<organism evidence="7 8">
    <name type="scientific">Ophiophagus hannah</name>
    <name type="common">King cobra</name>
    <name type="synonym">Naja hannah</name>
    <dbReference type="NCBI Taxonomy" id="8665"/>
    <lineage>
        <taxon>Eukaryota</taxon>
        <taxon>Metazoa</taxon>
        <taxon>Chordata</taxon>
        <taxon>Craniata</taxon>
        <taxon>Vertebrata</taxon>
        <taxon>Euteleostomi</taxon>
        <taxon>Lepidosauria</taxon>
        <taxon>Squamata</taxon>
        <taxon>Bifurcata</taxon>
        <taxon>Unidentata</taxon>
        <taxon>Episquamata</taxon>
        <taxon>Toxicofera</taxon>
        <taxon>Serpentes</taxon>
        <taxon>Colubroidea</taxon>
        <taxon>Elapidae</taxon>
        <taxon>Elapinae</taxon>
        <taxon>Ophiophagus</taxon>
    </lineage>
</organism>
<dbReference type="Pfam" id="PF06021">
    <property type="entry name" value="Gly_acyl_tr_N"/>
    <property type="match status" value="1"/>
</dbReference>
<dbReference type="SUPFAM" id="SSF55729">
    <property type="entry name" value="Acyl-CoA N-acyltransferases (Nat)"/>
    <property type="match status" value="1"/>
</dbReference>
<evidence type="ECO:0000256" key="3">
    <source>
        <dbReference type="RuleBase" id="RU368002"/>
    </source>
</evidence>
<keyword evidence="8" id="KW-1185">Reference proteome</keyword>
<dbReference type="GO" id="GO:0047961">
    <property type="term" value="F:glycine N-acyltransferase activity"/>
    <property type="evidence" value="ECO:0007669"/>
    <property type="project" value="InterPro"/>
</dbReference>
<evidence type="ECO:0000313" key="7">
    <source>
        <dbReference type="EMBL" id="ETE57154.1"/>
    </source>
</evidence>
<evidence type="ECO:0000256" key="1">
    <source>
        <dbReference type="ARBA" id="ARBA00022679"/>
    </source>
</evidence>
<gene>
    <name evidence="7" type="primary">GLYATL3</name>
    <name evidence="7" type="ORF">L345_17134</name>
</gene>
<evidence type="ECO:0000259" key="6">
    <source>
        <dbReference type="Pfam" id="PF08444"/>
    </source>
</evidence>
<accession>V8N4E2</accession>
<feature type="domain" description="Glycine N-acyltransferase N-terminal" evidence="5">
    <location>
        <begin position="11"/>
        <end position="49"/>
    </location>
</feature>
<keyword evidence="4" id="KW-0732">Signal</keyword>
<dbReference type="InterPro" id="IPR010313">
    <property type="entry name" value="Glycine_N-acyltransferase"/>
</dbReference>
<evidence type="ECO:0000313" key="8">
    <source>
        <dbReference type="Proteomes" id="UP000018936"/>
    </source>
</evidence>
<comment type="similarity">
    <text evidence="3">Belongs to the glycine N-acyltransferase family.</text>
</comment>
<name>V8N4E2_OPHHA</name>
<reference evidence="7 8" key="1">
    <citation type="journal article" date="2013" name="Proc. Natl. Acad. Sci. U.S.A.">
        <title>The king cobra genome reveals dynamic gene evolution and adaptation in the snake venom system.</title>
        <authorList>
            <person name="Vonk F.J."/>
            <person name="Casewell N.R."/>
            <person name="Henkel C.V."/>
            <person name="Heimberg A.M."/>
            <person name="Jansen H.J."/>
            <person name="McCleary R.J."/>
            <person name="Kerkkamp H.M."/>
            <person name="Vos R.A."/>
            <person name="Guerreiro I."/>
            <person name="Calvete J.J."/>
            <person name="Wuster W."/>
            <person name="Woods A.E."/>
            <person name="Logan J.M."/>
            <person name="Harrison R.A."/>
            <person name="Castoe T.A."/>
            <person name="de Koning A.P."/>
            <person name="Pollock D.D."/>
            <person name="Yandell M."/>
            <person name="Calderon D."/>
            <person name="Renjifo C."/>
            <person name="Currier R.B."/>
            <person name="Salgado D."/>
            <person name="Pla D."/>
            <person name="Sanz L."/>
            <person name="Hyder A.S."/>
            <person name="Ribeiro J.M."/>
            <person name="Arntzen J.W."/>
            <person name="van den Thillart G.E."/>
            <person name="Boetzer M."/>
            <person name="Pirovano W."/>
            <person name="Dirks R.P."/>
            <person name="Spaink H.P."/>
            <person name="Duboule D."/>
            <person name="McGlinn E."/>
            <person name="Kini R.M."/>
            <person name="Richardson M.K."/>
        </authorList>
    </citation>
    <scope>NUCLEOTIDE SEQUENCE</scope>
    <source>
        <tissue evidence="7">Blood</tissue>
    </source>
</reference>
<sequence>MLSFCSTLTISLHLGTLSPSDAPLVNDTWPFASNGRSLRYLRSLIEDFPNACLLDQKGQLVAWSLSDALGRMTHGYALPEYQGKGHMKTVLQAIGRKDVLGHWGIHNYSLRLARFGGWCKATIFSGSANAVPAADLRLLWVIKGLCS</sequence>
<dbReference type="OrthoDB" id="61870at2759"/>
<protein>
    <recommendedName>
        <fullName evidence="3">Glycine N-acyltransferase-like protein</fullName>
        <ecNumber evidence="3">2.3.1.-</ecNumber>
    </recommendedName>
</protein>
<dbReference type="EMBL" id="AZIM01009600">
    <property type="protein sequence ID" value="ETE57154.1"/>
    <property type="molecule type" value="Genomic_DNA"/>
</dbReference>
<feature type="non-terminal residue" evidence="7">
    <location>
        <position position="1"/>
    </location>
</feature>
<dbReference type="GO" id="GO:0005739">
    <property type="term" value="C:mitochondrion"/>
    <property type="evidence" value="ECO:0007669"/>
    <property type="project" value="InterPro"/>
</dbReference>
<keyword evidence="1 3" id="KW-0808">Transferase</keyword>
<dbReference type="AlphaFoldDB" id="V8N4E2"/>
<feature type="domain" description="Glycine N-acyltransferase C-terminal" evidence="6">
    <location>
        <begin position="51"/>
        <end position="93"/>
    </location>
</feature>
<dbReference type="PANTHER" id="PTHR15298">
    <property type="entry name" value="L-COA N-ACYLTRANSFERASE-RELATED"/>
    <property type="match status" value="1"/>
</dbReference>
<feature type="signal peptide" evidence="4">
    <location>
        <begin position="1"/>
        <end position="22"/>
    </location>
</feature>
<dbReference type="InterPro" id="IPR016181">
    <property type="entry name" value="Acyl_CoA_acyltransferase"/>
</dbReference>
<dbReference type="Proteomes" id="UP000018936">
    <property type="component" value="Unassembled WGS sequence"/>
</dbReference>
<dbReference type="EC" id="2.3.1.-" evidence="3"/>
<dbReference type="InterPro" id="IPR013652">
    <property type="entry name" value="Glycine_N-acyltransferase_C"/>
</dbReference>
<dbReference type="Pfam" id="PF08444">
    <property type="entry name" value="Gly_acyl_tr_C"/>
    <property type="match status" value="1"/>
</dbReference>
<evidence type="ECO:0000256" key="4">
    <source>
        <dbReference type="SAM" id="SignalP"/>
    </source>
</evidence>
<dbReference type="PANTHER" id="PTHR15298:SF1">
    <property type="entry name" value="GLYCINE N-ACYLTRANSFERASE-LIKE PROTEIN"/>
    <property type="match status" value="1"/>
</dbReference>
<comment type="caution">
    <text evidence="7">The sequence shown here is derived from an EMBL/GenBank/DDBJ whole genome shotgun (WGS) entry which is preliminary data.</text>
</comment>
<dbReference type="Gene3D" id="3.40.630.30">
    <property type="match status" value="1"/>
</dbReference>
<evidence type="ECO:0000256" key="2">
    <source>
        <dbReference type="ARBA" id="ARBA00023315"/>
    </source>
</evidence>
<proteinExistence type="inferred from homology"/>
<feature type="chain" id="PRO_5004770577" description="Glycine N-acyltransferase-like protein" evidence="4">
    <location>
        <begin position="23"/>
        <end position="147"/>
    </location>
</feature>
<dbReference type="InterPro" id="IPR015938">
    <property type="entry name" value="Glycine_N-acyltransferase_N"/>
</dbReference>